<organism evidence="2 3">
    <name type="scientific">Lachnospira intestinalis</name>
    <dbReference type="NCBI Taxonomy" id="3133158"/>
    <lineage>
        <taxon>Bacteria</taxon>
        <taxon>Bacillati</taxon>
        <taxon>Bacillota</taxon>
        <taxon>Clostridia</taxon>
        <taxon>Lachnospirales</taxon>
        <taxon>Lachnospiraceae</taxon>
        <taxon>Lachnospira</taxon>
    </lineage>
</organism>
<dbReference type="EMBL" id="JBBMES010000003">
    <property type="protein sequence ID" value="MEQ2534282.1"/>
    <property type="molecule type" value="Genomic_DNA"/>
</dbReference>
<comment type="caution">
    <text evidence="2">The sequence shown here is derived from an EMBL/GenBank/DDBJ whole genome shotgun (WGS) entry which is preliminary data.</text>
</comment>
<evidence type="ECO:0000313" key="3">
    <source>
        <dbReference type="Proteomes" id="UP001480973"/>
    </source>
</evidence>
<gene>
    <name evidence="2" type="ORF">WMO38_04050</name>
</gene>
<sequence length="430" mass="49657">MGTESLYYIMDYSGHYYRTDKSDQLVAVAGEQDATVFTFAQANSRICVGKKASFYCMVPIEETEEDMSTGVSGSNEIDDNSGALPAGEQKENNDDEYISPIKELTYDEVTEPIEKNVASYDLSEMDWAEYLTHFTYLVEGLKDYREELSKKHSDIDQKICDILHYIELCETDDNEAADLVELLRVCRENRRDIKDELQKIEYFQTGFGTNANVTRAKQALKSIKGLETRKYKPRKYEELFENCVLKDRRLQRDDIHTTAPVGSNAKQRYSVEPTFDEKDGEETMAEERNYTPFDGKENDWVSFARQQSEFYRNAGQYITNLQIDIKEIDADIENILMETEDANCNVAQGYKIFKRLKELRLEKKAKMKELNCLYALTDYIDCESLADTCEDNLAEIEDIMEVPEHSEVTKMQPVDNGQEENMHIVEDMVG</sequence>
<keyword evidence="3" id="KW-1185">Reference proteome</keyword>
<feature type="region of interest" description="Disordered" evidence="1">
    <location>
        <begin position="65"/>
        <end position="95"/>
    </location>
</feature>
<reference evidence="2 3" key="1">
    <citation type="submission" date="2024-03" db="EMBL/GenBank/DDBJ databases">
        <title>Human intestinal bacterial collection.</title>
        <authorList>
            <person name="Pauvert C."/>
            <person name="Hitch T.C.A."/>
            <person name="Clavel T."/>
        </authorList>
    </citation>
    <scope>NUCLEOTIDE SEQUENCE [LARGE SCALE GENOMIC DNA]</scope>
    <source>
        <strain evidence="2 3">CLA-JM-H10</strain>
    </source>
</reference>
<accession>A0ABV1GLR8</accession>
<proteinExistence type="predicted"/>
<dbReference type="Proteomes" id="UP001480973">
    <property type="component" value="Unassembled WGS sequence"/>
</dbReference>
<evidence type="ECO:0000256" key="1">
    <source>
        <dbReference type="SAM" id="MobiDB-lite"/>
    </source>
</evidence>
<evidence type="ECO:0000313" key="2">
    <source>
        <dbReference type="EMBL" id="MEQ2534282.1"/>
    </source>
</evidence>
<name>A0ABV1GLR8_9FIRM</name>
<protein>
    <submittedName>
        <fullName evidence="2">Uncharacterized protein</fullName>
    </submittedName>
</protein>